<keyword evidence="1" id="KW-0812">Transmembrane</keyword>
<feature type="transmembrane region" description="Helical" evidence="1">
    <location>
        <begin position="48"/>
        <end position="65"/>
    </location>
</feature>
<organism evidence="2 3">
    <name type="scientific">Sphingomonas jejuensis</name>
    <dbReference type="NCBI Taxonomy" id="904715"/>
    <lineage>
        <taxon>Bacteria</taxon>
        <taxon>Pseudomonadati</taxon>
        <taxon>Pseudomonadota</taxon>
        <taxon>Alphaproteobacteria</taxon>
        <taxon>Sphingomonadales</taxon>
        <taxon>Sphingomonadaceae</taxon>
        <taxon>Sphingomonas</taxon>
    </lineage>
</organism>
<proteinExistence type="predicted"/>
<comment type="caution">
    <text evidence="2">The sequence shown here is derived from an EMBL/GenBank/DDBJ whole genome shotgun (WGS) entry which is preliminary data.</text>
</comment>
<name>A0ABX0XLP8_9SPHN</name>
<dbReference type="Proteomes" id="UP000734218">
    <property type="component" value="Unassembled WGS sequence"/>
</dbReference>
<keyword evidence="1" id="KW-1133">Transmembrane helix</keyword>
<dbReference type="RefSeq" id="WP_245196449.1">
    <property type="nucleotide sequence ID" value="NZ_JAATJE010000001.1"/>
</dbReference>
<feature type="transmembrane region" description="Helical" evidence="1">
    <location>
        <begin position="105"/>
        <end position="125"/>
    </location>
</feature>
<dbReference type="NCBIfam" id="NF045607">
    <property type="entry name" value="exo_Victor_syst"/>
    <property type="match status" value="1"/>
</dbReference>
<keyword evidence="3" id="KW-1185">Reference proteome</keyword>
<evidence type="ECO:0000313" key="3">
    <source>
        <dbReference type="Proteomes" id="UP000734218"/>
    </source>
</evidence>
<evidence type="ECO:0000256" key="1">
    <source>
        <dbReference type="SAM" id="Phobius"/>
    </source>
</evidence>
<protein>
    <submittedName>
        <fullName evidence="2">Uncharacterized protein</fullName>
    </submittedName>
</protein>
<evidence type="ECO:0000313" key="2">
    <source>
        <dbReference type="EMBL" id="NJC33707.1"/>
    </source>
</evidence>
<feature type="transmembrane region" description="Helical" evidence="1">
    <location>
        <begin position="77"/>
        <end position="93"/>
    </location>
</feature>
<reference evidence="2 3" key="1">
    <citation type="submission" date="2020-03" db="EMBL/GenBank/DDBJ databases">
        <title>Genomic Encyclopedia of Type Strains, Phase IV (KMG-IV): sequencing the most valuable type-strain genomes for metagenomic binning, comparative biology and taxonomic classification.</title>
        <authorList>
            <person name="Goeker M."/>
        </authorList>
    </citation>
    <scope>NUCLEOTIDE SEQUENCE [LARGE SCALE GENOMIC DNA]</scope>
    <source>
        <strain evidence="2 3">DSM 27651</strain>
    </source>
</reference>
<gene>
    <name evidence="2" type="ORF">GGR88_001181</name>
</gene>
<dbReference type="EMBL" id="JAATJE010000001">
    <property type="protein sequence ID" value="NJC33707.1"/>
    <property type="molecule type" value="Genomic_DNA"/>
</dbReference>
<keyword evidence="1" id="KW-0472">Membrane</keyword>
<accession>A0ABX0XLP8</accession>
<sequence>MGINFIFTSVSHVGGPDGRRGEAVFRYSLFGDTQRLVATKGIVLETPYDWITVAIFAGLIVLFMQRSTNEQSDQDNILHYLAPSVGCMATNYFGNEAMEGEGSHLIALILLAATVGYIVVVLKPFNFSKKS</sequence>
<dbReference type="InterPro" id="IPR054655">
    <property type="entry name" value="XrtV-like"/>
</dbReference>